<comment type="similarity">
    <text evidence="2 9">Belongs to the major facilitator superfamily. Sugar transporter (TC 2.A.1.1) family.</text>
</comment>
<dbReference type="PROSITE" id="PS50850">
    <property type="entry name" value="MFS"/>
    <property type="match status" value="1"/>
</dbReference>
<dbReference type="GO" id="GO:0016020">
    <property type="term" value="C:membrane"/>
    <property type="evidence" value="ECO:0007669"/>
    <property type="project" value="UniProtKB-SubCell"/>
</dbReference>
<dbReference type="NCBIfam" id="TIGR00879">
    <property type="entry name" value="SP"/>
    <property type="match status" value="1"/>
</dbReference>
<dbReference type="FunCoup" id="B9RW27">
    <property type="interactions" value="131"/>
</dbReference>
<evidence type="ECO:0000259" key="12">
    <source>
        <dbReference type="PROSITE" id="PS50850"/>
    </source>
</evidence>
<dbReference type="OrthoDB" id="6339427at2759"/>
<dbReference type="Gene3D" id="1.20.1250.20">
    <property type="entry name" value="MFS general substrate transporter like domains"/>
    <property type="match status" value="1"/>
</dbReference>
<protein>
    <submittedName>
        <fullName evidence="13">Sugar transporter, putative</fullName>
        <ecNumber evidence="13">1.3.1.74</ecNumber>
    </submittedName>
</protein>
<sequence length="525" mass="57098">MGLVGVQENGNGQVDVSLGGKNKYKRMNSEFTEDFDDASHHHHQRDRSRSTRRYVLACAIFASLNSVLLGYDVGVMSGAIIFIQEDLKITEVQEEVLVGCLSIVSLFGSLAGGRTSDVIGRKWTMGLAAVVFQSGAAVMTFAPSFQILMIGRFLAGVGIGFGVMIAPIYIAEISPAVSRGSLTSFPEIFINLGILLGYVSNYAFSNLSVHTGWRVMLAVGILPSIFIAFALFIIPESPRWLVMQNRIEEARLVLLKTNDNEREVEERLEEIQKAAGNANEDKYEEKAVWREMLTPSPALRRMLIVGFGIQCFQQITGIDATVYYSPEILQEAGIKDKTKLLAATVAVGISKTAFILVAIFLIDKLGRKPLLYLSTIGMTICLFSLGATLTFLGKGQVGIGLSILFVCANVAFFSVGIGPICWVLTSEIFPLRLRAQAAALGAVGNRLCSGLVAMSFLSVSGAISVGGTFFIFSAISALSVVFVHTLVPETRGKSLEQIEMLFQNQHEWQGSEVELGDVEHLVQKE</sequence>
<dbReference type="Pfam" id="PF00083">
    <property type="entry name" value="Sugar_tr"/>
    <property type="match status" value="1"/>
</dbReference>
<keyword evidence="7 11" id="KW-1133">Transmembrane helix</keyword>
<feature type="transmembrane region" description="Helical" evidence="11">
    <location>
        <begin position="399"/>
        <end position="425"/>
    </location>
</feature>
<keyword evidence="6" id="KW-0769">Symport</keyword>
<dbReference type="GO" id="GO:0005351">
    <property type="term" value="F:carbohydrate:proton symporter activity"/>
    <property type="evidence" value="ECO:0007669"/>
    <property type="project" value="InterPro"/>
</dbReference>
<evidence type="ECO:0000256" key="2">
    <source>
        <dbReference type="ARBA" id="ARBA00010992"/>
    </source>
</evidence>
<feature type="transmembrane region" description="Helical" evidence="11">
    <location>
        <begin position="340"/>
        <end position="362"/>
    </location>
</feature>
<dbReference type="InterPro" id="IPR005828">
    <property type="entry name" value="MFS_sugar_transport-like"/>
</dbReference>
<evidence type="ECO:0000256" key="11">
    <source>
        <dbReference type="SAM" id="Phobius"/>
    </source>
</evidence>
<keyword evidence="10" id="KW-0175">Coiled coil</keyword>
<feature type="transmembrane region" description="Helical" evidence="11">
    <location>
        <begin position="125"/>
        <end position="143"/>
    </location>
</feature>
<dbReference type="PANTHER" id="PTHR48020">
    <property type="entry name" value="PROTON MYO-INOSITOL COTRANSPORTER"/>
    <property type="match status" value="1"/>
</dbReference>
<dbReference type="EMBL" id="EQ973822">
    <property type="protein sequence ID" value="EEF44464.1"/>
    <property type="molecule type" value="Genomic_DNA"/>
</dbReference>
<feature type="coiled-coil region" evidence="10">
    <location>
        <begin position="254"/>
        <end position="281"/>
    </location>
</feature>
<dbReference type="PRINTS" id="PR00171">
    <property type="entry name" value="SUGRTRNSPORT"/>
</dbReference>
<feature type="transmembrane region" description="Helical" evidence="11">
    <location>
        <begin position="54"/>
        <end position="84"/>
    </location>
</feature>
<evidence type="ECO:0000313" key="14">
    <source>
        <dbReference type="Proteomes" id="UP000008311"/>
    </source>
</evidence>
<keyword evidence="4 13" id="KW-0762">Sugar transport</keyword>
<keyword evidence="13" id="KW-0560">Oxidoreductase</keyword>
<dbReference type="SUPFAM" id="SSF103473">
    <property type="entry name" value="MFS general substrate transporter"/>
    <property type="match status" value="1"/>
</dbReference>
<comment type="subcellular location">
    <subcellularLocation>
        <location evidence="1">Membrane</location>
        <topology evidence="1">Multi-pass membrane protein</topology>
    </subcellularLocation>
</comment>
<dbReference type="InterPro" id="IPR020846">
    <property type="entry name" value="MFS_dom"/>
</dbReference>
<accession>B9RW27</accession>
<keyword evidence="14" id="KW-1185">Reference proteome</keyword>
<evidence type="ECO:0000256" key="5">
    <source>
        <dbReference type="ARBA" id="ARBA00022692"/>
    </source>
</evidence>
<dbReference type="eggNOG" id="KOG0254">
    <property type="taxonomic scope" value="Eukaryota"/>
</dbReference>
<evidence type="ECO:0000256" key="6">
    <source>
        <dbReference type="ARBA" id="ARBA00022847"/>
    </source>
</evidence>
<dbReference type="InterPro" id="IPR005829">
    <property type="entry name" value="Sugar_transporter_CS"/>
</dbReference>
<feature type="domain" description="Major facilitator superfamily (MFS) profile" evidence="12">
    <location>
        <begin position="58"/>
        <end position="491"/>
    </location>
</feature>
<dbReference type="KEGG" id="rcu:8262094"/>
<dbReference type="OMA" id="VAQFLCM"/>
<evidence type="ECO:0000256" key="8">
    <source>
        <dbReference type="ARBA" id="ARBA00023136"/>
    </source>
</evidence>
<feature type="transmembrane region" description="Helical" evidence="11">
    <location>
        <begin position="463"/>
        <end position="487"/>
    </location>
</feature>
<keyword evidence="3 9" id="KW-0813">Transport</keyword>
<dbReference type="InterPro" id="IPR044776">
    <property type="entry name" value="PLT1-6"/>
</dbReference>
<dbReference type="EC" id="1.3.1.74" evidence="13"/>
<feature type="transmembrane region" description="Helical" evidence="11">
    <location>
        <begin position="182"/>
        <end position="203"/>
    </location>
</feature>
<dbReference type="InParanoid" id="B9RW27"/>
<dbReference type="InterPro" id="IPR003663">
    <property type="entry name" value="Sugar/inositol_transpt"/>
</dbReference>
<gene>
    <name evidence="13" type="ORF">RCOM_1175530</name>
</gene>
<dbReference type="FunFam" id="1.20.1250.20:FF:000025">
    <property type="entry name" value="probable polyol transporter 4"/>
    <property type="match status" value="1"/>
</dbReference>
<name>B9RW27_RICCO</name>
<feature type="transmembrane region" description="Helical" evidence="11">
    <location>
        <begin position="437"/>
        <end position="457"/>
    </location>
</feature>
<dbReference type="PANTHER" id="PTHR48020:SF49">
    <property type="entry name" value="SUGAR TRANSPORTER"/>
    <property type="match status" value="1"/>
</dbReference>
<evidence type="ECO:0000256" key="10">
    <source>
        <dbReference type="SAM" id="Coils"/>
    </source>
</evidence>
<dbReference type="AlphaFoldDB" id="B9RW27"/>
<keyword evidence="8 11" id="KW-0472">Membrane</keyword>
<evidence type="ECO:0000256" key="9">
    <source>
        <dbReference type="RuleBase" id="RU003346"/>
    </source>
</evidence>
<dbReference type="Proteomes" id="UP000008311">
    <property type="component" value="Unassembled WGS sequence"/>
</dbReference>
<feature type="transmembrane region" description="Helical" evidence="11">
    <location>
        <begin position="149"/>
        <end position="170"/>
    </location>
</feature>
<feature type="transmembrane region" description="Helical" evidence="11">
    <location>
        <begin position="215"/>
        <end position="234"/>
    </location>
</feature>
<dbReference type="CDD" id="cd17437">
    <property type="entry name" value="MFS_PLT"/>
    <property type="match status" value="1"/>
</dbReference>
<dbReference type="PROSITE" id="PS00216">
    <property type="entry name" value="SUGAR_TRANSPORT_1"/>
    <property type="match status" value="2"/>
</dbReference>
<evidence type="ECO:0000256" key="7">
    <source>
        <dbReference type="ARBA" id="ARBA00022989"/>
    </source>
</evidence>
<dbReference type="InterPro" id="IPR050814">
    <property type="entry name" value="Myo-inositol_Transporter"/>
</dbReference>
<dbReference type="PROSITE" id="PS00217">
    <property type="entry name" value="SUGAR_TRANSPORT_2"/>
    <property type="match status" value="1"/>
</dbReference>
<reference evidence="14" key="1">
    <citation type="journal article" date="2010" name="Nat. Biotechnol.">
        <title>Draft genome sequence of the oilseed species Ricinus communis.</title>
        <authorList>
            <person name="Chan A.P."/>
            <person name="Crabtree J."/>
            <person name="Zhao Q."/>
            <person name="Lorenzi H."/>
            <person name="Orvis J."/>
            <person name="Puiu D."/>
            <person name="Melake-Berhan A."/>
            <person name="Jones K.M."/>
            <person name="Redman J."/>
            <person name="Chen G."/>
            <person name="Cahoon E.B."/>
            <person name="Gedil M."/>
            <person name="Stanke M."/>
            <person name="Haas B.J."/>
            <person name="Wortman J.R."/>
            <person name="Fraser-Liggett C.M."/>
            <person name="Ravel J."/>
            <person name="Rabinowicz P.D."/>
        </authorList>
    </citation>
    <scope>NUCLEOTIDE SEQUENCE [LARGE SCALE GENOMIC DNA]</scope>
    <source>
        <strain evidence="14">cv. Hale</strain>
    </source>
</reference>
<evidence type="ECO:0000256" key="3">
    <source>
        <dbReference type="ARBA" id="ARBA00022448"/>
    </source>
</evidence>
<dbReference type="GO" id="GO:0032440">
    <property type="term" value="F:2-alkenal reductase [NAD(P)H] activity"/>
    <property type="evidence" value="ECO:0007669"/>
    <property type="project" value="UniProtKB-EC"/>
</dbReference>
<feature type="transmembrane region" description="Helical" evidence="11">
    <location>
        <begin position="369"/>
        <end position="393"/>
    </location>
</feature>
<evidence type="ECO:0000256" key="1">
    <source>
        <dbReference type="ARBA" id="ARBA00004141"/>
    </source>
</evidence>
<keyword evidence="5 11" id="KW-0812">Transmembrane</keyword>
<evidence type="ECO:0000256" key="4">
    <source>
        <dbReference type="ARBA" id="ARBA00022597"/>
    </source>
</evidence>
<evidence type="ECO:0000313" key="13">
    <source>
        <dbReference type="EMBL" id="EEF44464.1"/>
    </source>
</evidence>
<dbReference type="InterPro" id="IPR036259">
    <property type="entry name" value="MFS_trans_sf"/>
</dbReference>
<proteinExistence type="inferred from homology"/>
<organism evidence="13 14">
    <name type="scientific">Ricinus communis</name>
    <name type="common">Castor bean</name>
    <dbReference type="NCBI Taxonomy" id="3988"/>
    <lineage>
        <taxon>Eukaryota</taxon>
        <taxon>Viridiplantae</taxon>
        <taxon>Streptophyta</taxon>
        <taxon>Embryophyta</taxon>
        <taxon>Tracheophyta</taxon>
        <taxon>Spermatophyta</taxon>
        <taxon>Magnoliopsida</taxon>
        <taxon>eudicotyledons</taxon>
        <taxon>Gunneridae</taxon>
        <taxon>Pentapetalae</taxon>
        <taxon>rosids</taxon>
        <taxon>fabids</taxon>
        <taxon>Malpighiales</taxon>
        <taxon>Euphorbiaceae</taxon>
        <taxon>Acalyphoideae</taxon>
        <taxon>Acalypheae</taxon>
        <taxon>Ricinus</taxon>
    </lineage>
</organism>